<gene>
    <name evidence="3" type="ORF">CAL24_02360</name>
</gene>
<dbReference type="Proteomes" id="UP000215633">
    <property type="component" value="Unassembled WGS sequence"/>
</dbReference>
<proteinExistence type="inferred from homology"/>
<evidence type="ECO:0000256" key="2">
    <source>
        <dbReference type="SAM" id="SignalP"/>
    </source>
</evidence>
<evidence type="ECO:0000313" key="3">
    <source>
        <dbReference type="EMBL" id="OZI78816.1"/>
    </source>
</evidence>
<dbReference type="RefSeq" id="WP_028355092.1">
    <property type="nucleotide sequence ID" value="NZ_NEVT01000003.1"/>
</dbReference>
<dbReference type="PANTHER" id="PTHR42928">
    <property type="entry name" value="TRICARBOXYLATE-BINDING PROTEIN"/>
    <property type="match status" value="1"/>
</dbReference>
<evidence type="ECO:0000313" key="4">
    <source>
        <dbReference type="Proteomes" id="UP000215633"/>
    </source>
</evidence>
<sequence>MLTLIRALGALTLSLAAAASQAAWPERPITLIVPFTPGTGIDLIARQLSAHLPGKLGQPVVVENLPGASGNIGTEKAARAAPDGYTFLVTVNTLVMNSSLYKGKLHFDPLKDFAPVGQTSWGSLLLVTHPSNPAATVADVARAAQAAPGKLTYGTPGVGTPHHLSMALFLDRIQADMLHVPYKGTAGAVTDMLGGRLDYMFLPVHVALPQVRAGKLKVIATGSPKRLPQLPDVPTLTEAGLQGADVDMWYGVLAPAGTPAAIIQRMNEAINVILQDPATATAFDAQGMVPATSTPAEFGALVAKDAKRWDDVITRTGISAD</sequence>
<evidence type="ECO:0000256" key="1">
    <source>
        <dbReference type="ARBA" id="ARBA00006987"/>
    </source>
</evidence>
<dbReference type="PANTHER" id="PTHR42928:SF5">
    <property type="entry name" value="BLR1237 PROTEIN"/>
    <property type="match status" value="1"/>
</dbReference>
<reference evidence="4" key="1">
    <citation type="submission" date="2017-05" db="EMBL/GenBank/DDBJ databases">
        <title>Complete and WGS of Bordetella genogroups.</title>
        <authorList>
            <person name="Spilker T."/>
            <person name="Lipuma J."/>
        </authorList>
    </citation>
    <scope>NUCLEOTIDE SEQUENCE [LARGE SCALE GENOMIC DNA]</scope>
    <source>
        <strain evidence="4">AU8256</strain>
    </source>
</reference>
<comment type="caution">
    <text evidence="3">The sequence shown here is derived from an EMBL/GenBank/DDBJ whole genome shotgun (WGS) entry which is preliminary data.</text>
</comment>
<feature type="chain" id="PRO_5012017587" evidence="2">
    <location>
        <begin position="23"/>
        <end position="321"/>
    </location>
</feature>
<dbReference type="Pfam" id="PF03401">
    <property type="entry name" value="TctC"/>
    <property type="match status" value="1"/>
</dbReference>
<comment type="similarity">
    <text evidence="1">Belongs to the UPF0065 (bug) family.</text>
</comment>
<feature type="signal peptide" evidence="2">
    <location>
        <begin position="1"/>
        <end position="22"/>
    </location>
</feature>
<organism evidence="3 4">
    <name type="scientific">Bordetella genomosp. 2</name>
    <dbReference type="NCBI Taxonomy" id="1983456"/>
    <lineage>
        <taxon>Bacteria</taxon>
        <taxon>Pseudomonadati</taxon>
        <taxon>Pseudomonadota</taxon>
        <taxon>Betaproteobacteria</taxon>
        <taxon>Burkholderiales</taxon>
        <taxon>Alcaligenaceae</taxon>
        <taxon>Bordetella</taxon>
    </lineage>
</organism>
<accession>A0A261VXH6</accession>
<keyword evidence="4" id="KW-1185">Reference proteome</keyword>
<dbReference type="AlphaFoldDB" id="A0A261VXH6"/>
<dbReference type="Gene3D" id="3.40.190.150">
    <property type="entry name" value="Bordetella uptake gene, domain 1"/>
    <property type="match status" value="1"/>
</dbReference>
<dbReference type="PIRSF" id="PIRSF017082">
    <property type="entry name" value="YflP"/>
    <property type="match status" value="1"/>
</dbReference>
<name>A0A261VXH6_9BORD</name>
<keyword evidence="2" id="KW-0732">Signal</keyword>
<dbReference type="EMBL" id="NEVT01000003">
    <property type="protein sequence ID" value="OZI78816.1"/>
    <property type="molecule type" value="Genomic_DNA"/>
</dbReference>
<dbReference type="CDD" id="cd13578">
    <property type="entry name" value="PBP2_Bug27"/>
    <property type="match status" value="1"/>
</dbReference>
<protein>
    <submittedName>
        <fullName evidence="3">Twin-arginine translocation pathway signal</fullName>
    </submittedName>
</protein>
<dbReference type="InterPro" id="IPR005064">
    <property type="entry name" value="BUG"/>
</dbReference>
<dbReference type="InterPro" id="IPR042100">
    <property type="entry name" value="Bug_dom1"/>
</dbReference>
<dbReference type="Gene3D" id="3.40.190.10">
    <property type="entry name" value="Periplasmic binding protein-like II"/>
    <property type="match status" value="1"/>
</dbReference>
<dbReference type="SUPFAM" id="SSF53850">
    <property type="entry name" value="Periplasmic binding protein-like II"/>
    <property type="match status" value="1"/>
</dbReference>